<feature type="binding site" evidence="11">
    <location>
        <position position="215"/>
    </location>
    <ligand>
        <name>Zn(2+)</name>
        <dbReference type="ChEBI" id="CHEBI:29105"/>
    </ligand>
</feature>
<evidence type="ECO:0000256" key="4">
    <source>
        <dbReference type="ARBA" id="ARBA00022723"/>
    </source>
</evidence>
<reference evidence="15 16" key="1">
    <citation type="submission" date="2020-04" db="EMBL/GenBank/DDBJ databases">
        <authorList>
            <person name="Alioto T."/>
            <person name="Alioto T."/>
            <person name="Gomez Garrido J."/>
        </authorList>
    </citation>
    <scope>NUCLEOTIDE SEQUENCE [LARGE SCALE GENOMIC DNA]</scope>
</reference>
<dbReference type="EMBL" id="CADEPI010000528">
    <property type="protein sequence ID" value="CAB3387006.1"/>
    <property type="molecule type" value="Genomic_DNA"/>
</dbReference>
<evidence type="ECO:0000256" key="7">
    <source>
        <dbReference type="ARBA" id="ARBA00023125"/>
    </source>
</evidence>
<dbReference type="InterPro" id="IPR012346">
    <property type="entry name" value="p53/RUNT-type_TF_DNA-bd_sf"/>
</dbReference>
<feature type="domain" description="p53 DNA-binding" evidence="14">
    <location>
        <begin position="67"/>
        <end position="258"/>
    </location>
</feature>
<feature type="compositionally biased region" description="Basic and acidic residues" evidence="13">
    <location>
        <begin position="43"/>
        <end position="53"/>
    </location>
</feature>
<dbReference type="Pfam" id="PF00870">
    <property type="entry name" value="P53"/>
    <property type="match status" value="1"/>
</dbReference>
<dbReference type="CDD" id="cd08367">
    <property type="entry name" value="P53"/>
    <property type="match status" value="1"/>
</dbReference>
<comment type="similarity">
    <text evidence="2">Belongs to the p53 family.</text>
</comment>
<dbReference type="PANTHER" id="PTHR11447:SF16">
    <property type="entry name" value="P53 PROTEIN LONG FORM VARIANT 1"/>
    <property type="match status" value="1"/>
</dbReference>
<evidence type="ECO:0000259" key="14">
    <source>
        <dbReference type="Pfam" id="PF00870"/>
    </source>
</evidence>
<keyword evidence="5 11" id="KW-0862">Zinc</keyword>
<dbReference type="InterPro" id="IPR002117">
    <property type="entry name" value="p53_tumour_suppressor"/>
</dbReference>
<dbReference type="GO" id="GO:0000978">
    <property type="term" value="F:RNA polymerase II cis-regulatory region sequence-specific DNA binding"/>
    <property type="evidence" value="ECO:0007669"/>
    <property type="project" value="TreeGrafter"/>
</dbReference>
<evidence type="ECO:0000256" key="6">
    <source>
        <dbReference type="ARBA" id="ARBA00023015"/>
    </source>
</evidence>
<feature type="binding site" evidence="11">
    <location>
        <position position="211"/>
    </location>
    <ligand>
        <name>Zn(2+)</name>
        <dbReference type="ChEBI" id="CHEBI:29105"/>
    </ligand>
</feature>
<evidence type="ECO:0000256" key="12">
    <source>
        <dbReference type="PIRSR" id="PIRSR602117-2"/>
    </source>
</evidence>
<keyword evidence="16" id="KW-1185">Reference proteome</keyword>
<feature type="binding site" evidence="11">
    <location>
        <position position="151"/>
    </location>
    <ligand>
        <name>Zn(2+)</name>
        <dbReference type="ChEBI" id="CHEBI:29105"/>
    </ligand>
</feature>
<evidence type="ECO:0000256" key="9">
    <source>
        <dbReference type="ARBA" id="ARBA00023163"/>
    </source>
</evidence>
<keyword evidence="9" id="KW-0804">Transcription</keyword>
<comment type="caution">
    <text evidence="15">The sequence shown here is derived from an EMBL/GenBank/DDBJ whole genome shotgun (WGS) entry which is preliminary data.</text>
</comment>
<proteinExistence type="inferred from homology"/>
<feature type="binding site" evidence="11">
    <location>
        <position position="148"/>
    </location>
    <ligand>
        <name>Zn(2+)</name>
        <dbReference type="ChEBI" id="CHEBI:29105"/>
    </ligand>
</feature>
<feature type="region of interest" description="Disordered" evidence="13">
    <location>
        <begin position="1"/>
        <end position="67"/>
    </location>
</feature>
<dbReference type="Proteomes" id="UP000494165">
    <property type="component" value="Unassembled WGS sequence"/>
</dbReference>
<evidence type="ECO:0000256" key="2">
    <source>
        <dbReference type="ARBA" id="ARBA00006167"/>
    </source>
</evidence>
<protein>
    <recommendedName>
        <fullName evidence="14">p53 DNA-binding domain-containing protein</fullName>
    </recommendedName>
</protein>
<keyword evidence="4 11" id="KW-0479">Metal-binding</keyword>
<dbReference type="GO" id="GO:0006915">
    <property type="term" value="P:apoptotic process"/>
    <property type="evidence" value="ECO:0007669"/>
    <property type="project" value="UniProtKB-KW"/>
</dbReference>
<evidence type="ECO:0000256" key="8">
    <source>
        <dbReference type="ARBA" id="ARBA00023159"/>
    </source>
</evidence>
<accession>A0A8S1DX43</accession>
<evidence type="ECO:0000256" key="13">
    <source>
        <dbReference type="SAM" id="MobiDB-lite"/>
    </source>
</evidence>
<evidence type="ECO:0000313" key="15">
    <source>
        <dbReference type="EMBL" id="CAB3387006.1"/>
    </source>
</evidence>
<dbReference type="OrthoDB" id="5915660at2759"/>
<evidence type="ECO:0000256" key="10">
    <source>
        <dbReference type="ARBA" id="ARBA00023242"/>
    </source>
</evidence>
<dbReference type="AlphaFoldDB" id="A0A8S1DX43"/>
<comment type="cofactor">
    <cofactor evidence="11">
        <name>Zn(2+)</name>
        <dbReference type="ChEBI" id="CHEBI:29105"/>
    </cofactor>
    <text evidence="11">Binds 1 zinc ion per subunit.</text>
</comment>
<keyword evidence="10" id="KW-0539">Nucleus</keyword>
<keyword evidence="8" id="KW-0010">Activator</keyword>
<dbReference type="GO" id="GO:0046872">
    <property type="term" value="F:metal ion binding"/>
    <property type="evidence" value="ECO:0007669"/>
    <property type="project" value="UniProtKB-KW"/>
</dbReference>
<organism evidence="15 16">
    <name type="scientific">Cloeon dipterum</name>
    <dbReference type="NCBI Taxonomy" id="197152"/>
    <lineage>
        <taxon>Eukaryota</taxon>
        <taxon>Metazoa</taxon>
        <taxon>Ecdysozoa</taxon>
        <taxon>Arthropoda</taxon>
        <taxon>Hexapoda</taxon>
        <taxon>Insecta</taxon>
        <taxon>Pterygota</taxon>
        <taxon>Palaeoptera</taxon>
        <taxon>Ephemeroptera</taxon>
        <taxon>Pisciforma</taxon>
        <taxon>Baetidae</taxon>
        <taxon>Cloeon</taxon>
    </lineage>
</organism>
<dbReference type="GO" id="GO:0005634">
    <property type="term" value="C:nucleus"/>
    <property type="evidence" value="ECO:0007669"/>
    <property type="project" value="UniProtKB-SubCell"/>
</dbReference>
<dbReference type="InterPro" id="IPR008967">
    <property type="entry name" value="p53-like_TF_DNA-bd_sf"/>
</dbReference>
<name>A0A8S1DX43_9INSE</name>
<feature type="compositionally biased region" description="Polar residues" evidence="13">
    <location>
        <begin position="30"/>
        <end position="39"/>
    </location>
</feature>
<dbReference type="GO" id="GO:0000981">
    <property type="term" value="F:DNA-binding transcription factor activity, RNA polymerase II-specific"/>
    <property type="evidence" value="ECO:0007669"/>
    <property type="project" value="TreeGrafter"/>
</dbReference>
<dbReference type="SUPFAM" id="SSF49417">
    <property type="entry name" value="p53-like transcription factors"/>
    <property type="match status" value="1"/>
</dbReference>
<evidence type="ECO:0000313" key="16">
    <source>
        <dbReference type="Proteomes" id="UP000494165"/>
    </source>
</evidence>
<feature type="site" description="Interaction with DNA" evidence="12">
    <location>
        <position position="89"/>
    </location>
</feature>
<keyword evidence="7" id="KW-0238">DNA-binding</keyword>
<evidence type="ECO:0000256" key="3">
    <source>
        <dbReference type="ARBA" id="ARBA00022703"/>
    </source>
</evidence>
<evidence type="ECO:0000256" key="1">
    <source>
        <dbReference type="ARBA" id="ARBA00004123"/>
    </source>
</evidence>
<dbReference type="Gene3D" id="2.60.40.720">
    <property type="match status" value="1"/>
</dbReference>
<dbReference type="PANTHER" id="PTHR11447">
    <property type="entry name" value="CELLULAR TUMOR ANTIGEN P53"/>
    <property type="match status" value="1"/>
</dbReference>
<sequence>MSFLNTPLDGDVPLAELHPSIDPGAEINASDYQIASSQESENEAEKESPDDVKPPPFNQATGEMPSTEEFSGHYEFSLLMGVGSVNDAKNVKKSWEYSLKMNKLYVKVGSAVPVSFKINNQLDWSDLKVRALLVYDNPDDARTPVERCSSHKDPSHKSNKDCPNVNHVLCCQHRNASYERDQYSGRYSVVVALGEPQAGATYATILYMLNCKSSCEGGISRRNTSIIFTLEKNNKVCGRHVVHVRICSCPKRDMNQEQEFLSCSTSSMLSRGKKRKLDHFGPIRIKSEGYPLPSLLPPLPVSSLNSDLPPQPRYEPLNYMEVRSPVHYKILLTKAYHLFNYRVSHQAAIYEGLLKNLQQQQQ</sequence>
<dbReference type="PRINTS" id="PR00386">
    <property type="entry name" value="P53SUPPRESSR"/>
</dbReference>
<keyword evidence="3" id="KW-0053">Apoptosis</keyword>
<gene>
    <name evidence="15" type="ORF">CLODIP_2_CD03029</name>
</gene>
<dbReference type="InterPro" id="IPR011615">
    <property type="entry name" value="p53_DNA-bd"/>
</dbReference>
<evidence type="ECO:0000256" key="11">
    <source>
        <dbReference type="PIRSR" id="PIRSR602117-1"/>
    </source>
</evidence>
<comment type="subcellular location">
    <subcellularLocation>
        <location evidence="1">Nucleus</location>
    </subcellularLocation>
</comment>
<keyword evidence="6" id="KW-0805">Transcription regulation</keyword>
<evidence type="ECO:0000256" key="5">
    <source>
        <dbReference type="ARBA" id="ARBA00022833"/>
    </source>
</evidence>